<accession>A0A430AJS8</accession>
<keyword evidence="6 9" id="KW-0822">Tryptophan biosynthesis</keyword>
<dbReference type="NCBIfam" id="NF001371">
    <property type="entry name" value="PRK00278.1-3"/>
    <property type="match status" value="1"/>
</dbReference>
<gene>
    <name evidence="9" type="primary">trpC</name>
    <name evidence="11" type="ORF">CBF30_03740</name>
</gene>
<comment type="catalytic activity">
    <reaction evidence="1 9">
        <text>1-(2-carboxyphenylamino)-1-deoxy-D-ribulose 5-phosphate + H(+) = (1S,2R)-1-C-(indol-3-yl)glycerol 3-phosphate + CO2 + H2O</text>
        <dbReference type="Rhea" id="RHEA:23476"/>
        <dbReference type="ChEBI" id="CHEBI:15377"/>
        <dbReference type="ChEBI" id="CHEBI:15378"/>
        <dbReference type="ChEBI" id="CHEBI:16526"/>
        <dbReference type="ChEBI" id="CHEBI:58613"/>
        <dbReference type="ChEBI" id="CHEBI:58866"/>
        <dbReference type="EC" id="4.1.1.48"/>
    </reaction>
</comment>
<evidence type="ECO:0000313" key="12">
    <source>
        <dbReference type="Proteomes" id="UP000288669"/>
    </source>
</evidence>
<dbReference type="EMBL" id="NGJZ01000001">
    <property type="protein sequence ID" value="RSU08362.1"/>
    <property type="molecule type" value="Genomic_DNA"/>
</dbReference>
<evidence type="ECO:0000256" key="9">
    <source>
        <dbReference type="HAMAP-Rule" id="MF_00134"/>
    </source>
</evidence>
<comment type="caution">
    <text evidence="11">The sequence shown here is derived from an EMBL/GenBank/DDBJ whole genome shotgun (WGS) entry which is preliminary data.</text>
</comment>
<evidence type="ECO:0000256" key="1">
    <source>
        <dbReference type="ARBA" id="ARBA00001633"/>
    </source>
</evidence>
<proteinExistence type="inferred from homology"/>
<dbReference type="InterPro" id="IPR011060">
    <property type="entry name" value="RibuloseP-bd_barrel"/>
</dbReference>
<dbReference type="PANTHER" id="PTHR22854">
    <property type="entry name" value="TRYPTOPHAN BIOSYNTHESIS PROTEIN"/>
    <property type="match status" value="1"/>
</dbReference>
<keyword evidence="7 9" id="KW-0057">Aromatic amino acid biosynthesis</keyword>
<dbReference type="InterPro" id="IPR013798">
    <property type="entry name" value="Indole-3-glycerol_P_synth_dom"/>
</dbReference>
<evidence type="ECO:0000256" key="8">
    <source>
        <dbReference type="ARBA" id="ARBA00023239"/>
    </source>
</evidence>
<dbReference type="GO" id="GO:0000162">
    <property type="term" value="P:L-tryptophan biosynthetic process"/>
    <property type="evidence" value="ECO:0007669"/>
    <property type="project" value="UniProtKB-UniRule"/>
</dbReference>
<reference evidence="11 12" key="1">
    <citation type="submission" date="2017-05" db="EMBL/GenBank/DDBJ databases">
        <title>Vagococcus spp. assemblies.</title>
        <authorList>
            <person name="Gulvik C.A."/>
        </authorList>
    </citation>
    <scope>NUCLEOTIDE SEQUENCE [LARGE SCALE GENOMIC DNA]</scope>
    <source>
        <strain evidence="11 12">DSM 24756</strain>
    </source>
</reference>
<dbReference type="OrthoDB" id="9804217at2"/>
<dbReference type="InterPro" id="IPR001468">
    <property type="entry name" value="Indole-3-GlycerolPSynthase_CS"/>
</dbReference>
<organism evidence="11 12">
    <name type="scientific">Vagococcus entomophilus</name>
    <dbReference type="NCBI Taxonomy" id="1160095"/>
    <lineage>
        <taxon>Bacteria</taxon>
        <taxon>Bacillati</taxon>
        <taxon>Bacillota</taxon>
        <taxon>Bacilli</taxon>
        <taxon>Lactobacillales</taxon>
        <taxon>Enterococcaceae</taxon>
        <taxon>Vagococcus</taxon>
    </lineage>
</organism>
<evidence type="ECO:0000256" key="7">
    <source>
        <dbReference type="ARBA" id="ARBA00023141"/>
    </source>
</evidence>
<dbReference type="PANTHER" id="PTHR22854:SF2">
    <property type="entry name" value="INDOLE-3-GLYCEROL-PHOSPHATE SYNTHASE"/>
    <property type="match status" value="1"/>
</dbReference>
<keyword evidence="8 9" id="KW-0456">Lyase</keyword>
<dbReference type="GO" id="GO:0004425">
    <property type="term" value="F:indole-3-glycerol-phosphate synthase activity"/>
    <property type="evidence" value="ECO:0007669"/>
    <property type="project" value="UniProtKB-UniRule"/>
</dbReference>
<evidence type="ECO:0000256" key="4">
    <source>
        <dbReference type="ARBA" id="ARBA00022605"/>
    </source>
</evidence>
<keyword evidence="4 9" id="KW-0028">Amino-acid biosynthesis</keyword>
<evidence type="ECO:0000256" key="6">
    <source>
        <dbReference type="ARBA" id="ARBA00022822"/>
    </source>
</evidence>
<dbReference type="RefSeq" id="WP_126822891.1">
    <property type="nucleotide sequence ID" value="NZ_JBHLWU010000001.1"/>
</dbReference>
<dbReference type="UniPathway" id="UPA00035">
    <property type="reaction ID" value="UER00043"/>
</dbReference>
<dbReference type="InterPro" id="IPR013785">
    <property type="entry name" value="Aldolase_TIM"/>
</dbReference>
<keyword evidence="12" id="KW-1185">Reference proteome</keyword>
<evidence type="ECO:0000313" key="11">
    <source>
        <dbReference type="EMBL" id="RSU08362.1"/>
    </source>
</evidence>
<dbReference type="GO" id="GO:0004640">
    <property type="term" value="F:phosphoribosylanthranilate isomerase activity"/>
    <property type="evidence" value="ECO:0007669"/>
    <property type="project" value="TreeGrafter"/>
</dbReference>
<dbReference type="EC" id="4.1.1.48" evidence="9"/>
<dbReference type="InterPro" id="IPR045186">
    <property type="entry name" value="Indole-3-glycerol_P_synth"/>
</dbReference>
<protein>
    <recommendedName>
        <fullName evidence="9">Indole-3-glycerol phosphate synthase</fullName>
        <shortName evidence="9">IGPS</shortName>
        <ecNumber evidence="9">4.1.1.48</ecNumber>
    </recommendedName>
</protein>
<evidence type="ECO:0000256" key="3">
    <source>
        <dbReference type="ARBA" id="ARBA00008737"/>
    </source>
</evidence>
<name>A0A430AJS8_9ENTE</name>
<dbReference type="HAMAP" id="MF_00134_B">
    <property type="entry name" value="IGPS_B"/>
    <property type="match status" value="1"/>
</dbReference>
<dbReference type="FunFam" id="3.20.20.70:FF:000024">
    <property type="entry name" value="Indole-3-glycerol phosphate synthase"/>
    <property type="match status" value="1"/>
</dbReference>
<dbReference type="CDD" id="cd00331">
    <property type="entry name" value="IGPS"/>
    <property type="match status" value="1"/>
</dbReference>
<dbReference type="Proteomes" id="UP000288669">
    <property type="component" value="Unassembled WGS sequence"/>
</dbReference>
<evidence type="ECO:0000256" key="2">
    <source>
        <dbReference type="ARBA" id="ARBA00004696"/>
    </source>
</evidence>
<feature type="domain" description="Indole-3-glycerol phosphate synthase" evidence="10">
    <location>
        <begin position="5"/>
        <end position="251"/>
    </location>
</feature>
<evidence type="ECO:0000259" key="10">
    <source>
        <dbReference type="Pfam" id="PF00218"/>
    </source>
</evidence>
<comment type="pathway">
    <text evidence="2 9">Amino-acid biosynthesis; L-tryptophan biosynthesis; L-tryptophan from chorismate: step 4/5.</text>
</comment>
<dbReference type="SUPFAM" id="SSF51366">
    <property type="entry name" value="Ribulose-phoshate binding barrel"/>
    <property type="match status" value="1"/>
</dbReference>
<dbReference type="Pfam" id="PF00218">
    <property type="entry name" value="IGPS"/>
    <property type="match status" value="1"/>
</dbReference>
<dbReference type="Gene3D" id="3.20.20.70">
    <property type="entry name" value="Aldolase class I"/>
    <property type="match status" value="1"/>
</dbReference>
<sequence length="256" mass="28820">MNNFLETILKQKEIEVANMAEEEIGKLKQVPSLYDRLKSQEQNMQIIAELKRASPSKGDIRTEVDVVGQAIKYQAAEVAAISVLTDEIYFKGSMADLKKVATVVEVPVLCKDFIIDKKQLIRARNAGATVILLIVAALDEDKLRELFEYARQLSLEVLVETHNLEELRIAEKLGAKLIGVNNRNLETFDVDIAVSQKLAKHHQRQNEAVYISESGIRTRADVERVQKNYHAVLVGETLMRAKNPTSVAKELKVLRT</sequence>
<evidence type="ECO:0000256" key="5">
    <source>
        <dbReference type="ARBA" id="ARBA00022793"/>
    </source>
</evidence>
<dbReference type="PROSITE" id="PS00614">
    <property type="entry name" value="IGPS"/>
    <property type="match status" value="1"/>
</dbReference>
<dbReference type="AlphaFoldDB" id="A0A430AJS8"/>
<keyword evidence="5 9" id="KW-0210">Decarboxylase</keyword>
<dbReference type="NCBIfam" id="NF001377">
    <property type="entry name" value="PRK00278.2-4"/>
    <property type="match status" value="1"/>
</dbReference>
<comment type="similarity">
    <text evidence="3 9">Belongs to the TrpC family.</text>
</comment>